<dbReference type="EMBL" id="RDQM01000001">
    <property type="protein sequence ID" value="RMX01402.1"/>
    <property type="molecule type" value="Genomic_DNA"/>
</dbReference>
<keyword evidence="1" id="KW-0812">Transmembrane</keyword>
<dbReference type="RefSeq" id="WP_122237172.1">
    <property type="nucleotide sequence ID" value="NZ_RDQL01000003.1"/>
</dbReference>
<evidence type="ECO:0000313" key="2">
    <source>
        <dbReference type="EMBL" id="RMX01402.1"/>
    </source>
</evidence>
<sequence length="123" mass="12698">MNTVLWIIGLSAAGTFALRWLPLRQALRPRPAQPPSSAPQPLRRLLQSLLAGVGPAAITALLVVSLWGLAGSGAGASPSVAALMAIMAGLCALLLTRRWVKGIAAPTLAGACVYGLCMQWLMG</sequence>
<keyword evidence="1" id="KW-0472">Membrane</keyword>
<feature type="transmembrane region" description="Helical" evidence="1">
    <location>
        <begin position="76"/>
        <end position="96"/>
    </location>
</feature>
<accession>A0A3M6QF39</accession>
<evidence type="ECO:0000313" key="4">
    <source>
        <dbReference type="Proteomes" id="UP000267035"/>
    </source>
</evidence>
<name>A0A3M6QFX7_9BURK</name>
<reference evidence="4 5" key="1">
    <citation type="submission" date="2018-10" db="EMBL/GenBank/DDBJ databases">
        <title>Comamonadaceae CDC group NO-1 genome sequencing and assembly.</title>
        <authorList>
            <person name="Bernier A.-M."/>
            <person name="Bernard K."/>
        </authorList>
    </citation>
    <scope>NUCLEOTIDE SEQUENCE [LARGE SCALE GENOMIC DNA]</scope>
    <source>
        <strain evidence="3 4">NML161473</strain>
        <strain evidence="2 5">NML970147</strain>
    </source>
</reference>
<dbReference type="Proteomes" id="UP000267521">
    <property type="component" value="Unassembled WGS sequence"/>
</dbReference>
<keyword evidence="4" id="KW-1185">Reference proteome</keyword>
<keyword evidence="1" id="KW-1133">Transmembrane helix</keyword>
<proteinExistence type="predicted"/>
<organism evidence="2 5">
    <name type="scientific">Allofranklinella schreckenbergeri</name>
    <dbReference type="NCBI Taxonomy" id="1076744"/>
    <lineage>
        <taxon>Bacteria</taxon>
        <taxon>Pseudomonadati</taxon>
        <taxon>Pseudomonadota</taxon>
        <taxon>Betaproteobacteria</taxon>
        <taxon>Burkholderiales</taxon>
        <taxon>Comamonadaceae</taxon>
        <taxon>Allofranklinella</taxon>
    </lineage>
</organism>
<accession>A0A3M6QFX7</accession>
<evidence type="ECO:0000313" key="3">
    <source>
        <dbReference type="EMBL" id="RMX01706.1"/>
    </source>
</evidence>
<dbReference type="EMBL" id="RDQL01000003">
    <property type="protein sequence ID" value="RMX01706.1"/>
    <property type="molecule type" value="Genomic_DNA"/>
</dbReference>
<protein>
    <submittedName>
        <fullName evidence="2">Branched-chain amino acid transport</fullName>
    </submittedName>
</protein>
<evidence type="ECO:0000313" key="5">
    <source>
        <dbReference type="Proteomes" id="UP000267521"/>
    </source>
</evidence>
<feature type="transmembrane region" description="Helical" evidence="1">
    <location>
        <begin position="103"/>
        <end position="122"/>
    </location>
</feature>
<comment type="caution">
    <text evidence="2">The sequence shown here is derived from an EMBL/GenBank/DDBJ whole genome shotgun (WGS) entry which is preliminary data.</text>
</comment>
<evidence type="ECO:0000256" key="1">
    <source>
        <dbReference type="SAM" id="Phobius"/>
    </source>
</evidence>
<gene>
    <name evidence="3" type="ORF">EBQ25_03370</name>
    <name evidence="2" type="ORF">EBQ26_01100</name>
</gene>
<dbReference type="Proteomes" id="UP000267035">
    <property type="component" value="Unassembled WGS sequence"/>
</dbReference>
<feature type="transmembrane region" description="Helical" evidence="1">
    <location>
        <begin position="44"/>
        <end position="70"/>
    </location>
</feature>
<dbReference type="AlphaFoldDB" id="A0A3M6QFX7"/>
<feature type="transmembrane region" description="Helical" evidence="1">
    <location>
        <begin position="6"/>
        <end position="23"/>
    </location>
</feature>